<evidence type="ECO:0000313" key="3">
    <source>
        <dbReference type="Proteomes" id="UP000002748"/>
    </source>
</evidence>
<comment type="caution">
    <text evidence="2">The sequence shown here is derived from an EMBL/GenBank/DDBJ whole genome shotgun (WGS) entry which is preliminary data.</text>
</comment>
<dbReference type="Proteomes" id="UP000002748">
    <property type="component" value="Unassembled WGS sequence"/>
</dbReference>
<organism evidence="2 3">
    <name type="scientific">Trichosporon asahii var. asahii (strain ATCC 90039 / CBS 2479 / JCM 2466 / KCTC 7840 / NBRC 103889/ NCYC 2677 / UAMH 7654)</name>
    <name type="common">Yeast</name>
    <dbReference type="NCBI Taxonomy" id="1186058"/>
    <lineage>
        <taxon>Eukaryota</taxon>
        <taxon>Fungi</taxon>
        <taxon>Dikarya</taxon>
        <taxon>Basidiomycota</taxon>
        <taxon>Agaricomycotina</taxon>
        <taxon>Tremellomycetes</taxon>
        <taxon>Trichosporonales</taxon>
        <taxon>Trichosporonaceae</taxon>
        <taxon>Trichosporon</taxon>
    </lineage>
</organism>
<feature type="region of interest" description="Disordered" evidence="1">
    <location>
        <begin position="586"/>
        <end position="612"/>
    </location>
</feature>
<dbReference type="VEuPathDB" id="FungiDB:A1Q1_01986"/>
<protein>
    <submittedName>
        <fullName evidence="2">Uncharacterized protein</fullName>
    </submittedName>
</protein>
<dbReference type="HOGENOM" id="CLU_381819_0_0_1"/>
<evidence type="ECO:0000313" key="2">
    <source>
        <dbReference type="EMBL" id="EJT48891.1"/>
    </source>
</evidence>
<sequence length="725" mass="79984">MGVHSEQGSRTVVFDLPSLSFTPANVADPLSVQQTAGAQAQHGLLLVRLTWRWIPSFDTSRGEDGSWQAEQKEGDKEILAIKFTGDLRPHNELMALWTAWQPLAPSTSGSPKVKALFVPVFAEVRKHDIIAYWYDLLGDPRQVSEYCEVVADGLESGAEEIFLEAAEGRRNYPSFDRMKGSLMSAFLFPTWIVYFLLAEPAEDPSLSTLVYVGSGTASAGQYTGGESRARGHLGNFRNGRSANGNLYKISILVLWASNFDLRTAADEEIKRRSRDVHVVESALATAMGVHSVEGSRTTVFHLAPASARFKPCNVADPLSAMQTMATSGAVDPEVYSAVSAIIPAPATSSAIDQDVKLFRLLVVEALELSMFSDLLARAIRASIRRGRPAAATDGDLPWAHDHWSTIFENAASGLLHPFHALKDGWKERISISTREQFRSKSGGRKLSDVCVEGVQEHGPPYYVTVGELVSFLRTEPEWETLGVDRGDVVQVPQQSPVRYEGLHRDKLHWLLRELLQDHTIYLKEFCKASNSTSVQPISMELFGIPQVLYFWNLRFTPSSTLIPNAPPLLLSPSDIVIGLLKAAPGTMSSPRTSSGTTSQPTVHPSGVTPTQLSPRQLRSWCKMEHLFPGEQPVYEDPALTREDLIVEALTLSLPSHMLTGQAINSSMRRHYPEDATDRRFACVLCSPMRVVDTHRGRRMATCHPTTVSGEWHHGVRGSSEPLLLD</sequence>
<dbReference type="EMBL" id="ALBS01000185">
    <property type="protein sequence ID" value="EJT48891.1"/>
    <property type="molecule type" value="Genomic_DNA"/>
</dbReference>
<reference evidence="2 3" key="1">
    <citation type="journal article" date="2012" name="Eukaryot. Cell">
        <title>Draft genome sequence of CBS 2479, the standard type strain of Trichosporon asahii.</title>
        <authorList>
            <person name="Yang R.Y."/>
            <person name="Li H.T."/>
            <person name="Zhu H."/>
            <person name="Zhou G.P."/>
            <person name="Wang M."/>
            <person name="Wang L."/>
        </authorList>
    </citation>
    <scope>NUCLEOTIDE SEQUENCE [LARGE SCALE GENOMIC DNA]</scope>
    <source>
        <strain evidence="3">ATCC 90039 / CBS 2479 / JCM 2466 / KCTC 7840 / NCYC 2677 / UAMH 7654</strain>
    </source>
</reference>
<gene>
    <name evidence="2" type="ORF">A1Q1_01986</name>
</gene>
<dbReference type="RefSeq" id="XP_014180469.1">
    <property type="nucleotide sequence ID" value="XM_014324994.1"/>
</dbReference>
<dbReference type="AlphaFoldDB" id="J5T2Y4"/>
<evidence type="ECO:0000256" key="1">
    <source>
        <dbReference type="SAM" id="MobiDB-lite"/>
    </source>
</evidence>
<dbReference type="GeneID" id="25985500"/>
<name>J5T2Y4_TRIAS</name>
<accession>J5T2Y4</accession>
<dbReference type="KEGG" id="tasa:A1Q1_01986"/>
<proteinExistence type="predicted"/>